<dbReference type="KEGG" id="medw:NCTC10132_01189"/>
<feature type="non-terminal residue" evidence="1">
    <location>
        <position position="32"/>
    </location>
</feature>
<accession>A0A3B0PQ75</accession>
<dbReference type="EMBL" id="LS991951">
    <property type="protein sequence ID" value="SYV97820.1"/>
    <property type="molecule type" value="Genomic_DNA"/>
</dbReference>
<protein>
    <submittedName>
        <fullName evidence="1">Uncharacterized protein</fullName>
    </submittedName>
</protein>
<name>A0A3B0PQ75_9BACT</name>
<dbReference type="AlphaFoldDB" id="A0A3B0PQ75"/>
<dbReference type="Proteomes" id="UP000257559">
    <property type="component" value="Chromosome"/>
</dbReference>
<sequence length="32" mass="3509">MFSALLLALPLLILISLSVFGGGQVFMPVFQW</sequence>
<evidence type="ECO:0000313" key="2">
    <source>
        <dbReference type="Proteomes" id="UP000257559"/>
    </source>
</evidence>
<evidence type="ECO:0000313" key="1">
    <source>
        <dbReference type="EMBL" id="SYV97820.1"/>
    </source>
</evidence>
<proteinExistence type="predicted"/>
<gene>
    <name evidence="1" type="ORF">NCTC10132_01189</name>
</gene>
<reference evidence="2" key="1">
    <citation type="submission" date="2018-06" db="EMBL/GenBank/DDBJ databases">
        <authorList>
            <consortium name="Pathogen Informatics"/>
        </authorList>
    </citation>
    <scope>NUCLEOTIDE SEQUENCE [LARGE SCALE GENOMIC DNA]</scope>
    <source>
        <strain evidence="2">NCTC10132</strain>
    </source>
</reference>
<organism evidence="1 2">
    <name type="scientific">Mycoplasmopsis edwardii</name>
    <dbReference type="NCBI Taxonomy" id="53558"/>
    <lineage>
        <taxon>Bacteria</taxon>
        <taxon>Bacillati</taxon>
        <taxon>Mycoplasmatota</taxon>
        <taxon>Mycoplasmoidales</taxon>
        <taxon>Metamycoplasmataceae</taxon>
        <taxon>Mycoplasmopsis</taxon>
    </lineage>
</organism>
<keyword evidence="2" id="KW-1185">Reference proteome</keyword>